<dbReference type="RefSeq" id="WP_184021062.1">
    <property type="nucleotide sequence ID" value="NZ_JACHFD010000023.1"/>
</dbReference>
<gene>
    <name evidence="1" type="ORF">HNR46_003563</name>
</gene>
<evidence type="ECO:0000313" key="2">
    <source>
        <dbReference type="Proteomes" id="UP000557717"/>
    </source>
</evidence>
<dbReference type="EMBL" id="JACHFD010000023">
    <property type="protein sequence ID" value="MBB5353308.1"/>
    <property type="molecule type" value="Genomic_DNA"/>
</dbReference>
<name>A0A840VFA5_9BACT</name>
<accession>A0A840VFA5</accession>
<organism evidence="1 2">
    <name type="scientific">Haloferula luteola</name>
    <dbReference type="NCBI Taxonomy" id="595692"/>
    <lineage>
        <taxon>Bacteria</taxon>
        <taxon>Pseudomonadati</taxon>
        <taxon>Verrucomicrobiota</taxon>
        <taxon>Verrucomicrobiia</taxon>
        <taxon>Verrucomicrobiales</taxon>
        <taxon>Verrucomicrobiaceae</taxon>
        <taxon>Haloferula</taxon>
    </lineage>
</organism>
<sequence length="145" mass="16776">MNKATQSFLLLAVFILCGACSQRFYGTQRYMNHDLGVTQAARELSKGNFVFVSMHDDGAPVSTYAVLGRKPPKAVRSDITFAQYLTQKYGIRYRVLKDTSYEYLTGYNSVMTAALRERFGDDFYERARKEFYPDAKESDFIRERR</sequence>
<dbReference type="AlphaFoldDB" id="A0A840VFA5"/>
<reference evidence="1 2" key="1">
    <citation type="submission" date="2020-08" db="EMBL/GenBank/DDBJ databases">
        <title>Genomic Encyclopedia of Type Strains, Phase IV (KMG-IV): sequencing the most valuable type-strain genomes for metagenomic binning, comparative biology and taxonomic classification.</title>
        <authorList>
            <person name="Goeker M."/>
        </authorList>
    </citation>
    <scope>NUCLEOTIDE SEQUENCE [LARGE SCALE GENOMIC DNA]</scope>
    <source>
        <strain evidence="1 2">YC6886</strain>
    </source>
</reference>
<evidence type="ECO:0000313" key="1">
    <source>
        <dbReference type="EMBL" id="MBB5353308.1"/>
    </source>
</evidence>
<keyword evidence="2" id="KW-1185">Reference proteome</keyword>
<dbReference type="Proteomes" id="UP000557717">
    <property type="component" value="Unassembled WGS sequence"/>
</dbReference>
<comment type="caution">
    <text evidence="1">The sequence shown here is derived from an EMBL/GenBank/DDBJ whole genome shotgun (WGS) entry which is preliminary data.</text>
</comment>
<proteinExistence type="predicted"/>
<protein>
    <submittedName>
        <fullName evidence="1">Uncharacterized protein</fullName>
    </submittedName>
</protein>